<proteinExistence type="predicted"/>
<dbReference type="AlphaFoldDB" id="A0A6M3LD16"/>
<gene>
    <name evidence="1" type="ORF">MM415B03470_0009</name>
</gene>
<name>A0A6M3LD16_9ZZZZ</name>
<sequence length="215" mass="25002">MKSVIFPEADIQSLLADRKTMFRVPMKPQPPVNANYYLKGTEDLAGHFKFVDKDDPFRAALTDWIKSPYLPGETIYVKETFGLIDLRTGSSIIAGSPPKGDDWNDFEIVYKTSMSDFEESFNYKWFSPIFLPENQSRFKLKILTVGAEQVQEITEEDCFREGVKNICANDPIAGATWSPLPNFIHFWDARYAKNPEYQWNKNPWMWKFGFEKIEK</sequence>
<evidence type="ECO:0000313" key="1">
    <source>
        <dbReference type="EMBL" id="QJA91121.1"/>
    </source>
</evidence>
<protein>
    <submittedName>
        <fullName evidence="1">Uncharacterized protein</fullName>
    </submittedName>
</protein>
<accession>A0A6M3LD16</accession>
<reference evidence="1" key="1">
    <citation type="submission" date="2020-03" db="EMBL/GenBank/DDBJ databases">
        <title>The deep terrestrial virosphere.</title>
        <authorList>
            <person name="Holmfeldt K."/>
            <person name="Nilsson E."/>
            <person name="Simone D."/>
            <person name="Lopez-Fernandez M."/>
            <person name="Wu X."/>
            <person name="de Brujin I."/>
            <person name="Lundin D."/>
            <person name="Andersson A."/>
            <person name="Bertilsson S."/>
            <person name="Dopson M."/>
        </authorList>
    </citation>
    <scope>NUCLEOTIDE SEQUENCE</scope>
    <source>
        <strain evidence="1">MM415B03470</strain>
    </source>
</reference>
<organism evidence="1">
    <name type="scientific">viral metagenome</name>
    <dbReference type="NCBI Taxonomy" id="1070528"/>
    <lineage>
        <taxon>unclassified sequences</taxon>
        <taxon>metagenomes</taxon>
        <taxon>organismal metagenomes</taxon>
    </lineage>
</organism>
<dbReference type="EMBL" id="MT142963">
    <property type="protein sequence ID" value="QJA91121.1"/>
    <property type="molecule type" value="Genomic_DNA"/>
</dbReference>